<organism evidence="1 2">
    <name type="scientific">Trifolium medium</name>
    <dbReference type="NCBI Taxonomy" id="97028"/>
    <lineage>
        <taxon>Eukaryota</taxon>
        <taxon>Viridiplantae</taxon>
        <taxon>Streptophyta</taxon>
        <taxon>Embryophyta</taxon>
        <taxon>Tracheophyta</taxon>
        <taxon>Spermatophyta</taxon>
        <taxon>Magnoliopsida</taxon>
        <taxon>eudicotyledons</taxon>
        <taxon>Gunneridae</taxon>
        <taxon>Pentapetalae</taxon>
        <taxon>rosids</taxon>
        <taxon>fabids</taxon>
        <taxon>Fabales</taxon>
        <taxon>Fabaceae</taxon>
        <taxon>Papilionoideae</taxon>
        <taxon>50 kb inversion clade</taxon>
        <taxon>NPAAA clade</taxon>
        <taxon>Hologalegina</taxon>
        <taxon>IRL clade</taxon>
        <taxon>Trifolieae</taxon>
        <taxon>Trifolium</taxon>
    </lineage>
</organism>
<accession>A0A392RXV8</accession>
<protein>
    <submittedName>
        <fullName evidence="1">Uncharacterized protein</fullName>
    </submittedName>
</protein>
<name>A0A392RXV8_9FABA</name>
<dbReference type="AlphaFoldDB" id="A0A392RXV8"/>
<proteinExistence type="predicted"/>
<evidence type="ECO:0000313" key="1">
    <source>
        <dbReference type="EMBL" id="MCI40982.1"/>
    </source>
</evidence>
<evidence type="ECO:0000313" key="2">
    <source>
        <dbReference type="Proteomes" id="UP000265520"/>
    </source>
</evidence>
<comment type="caution">
    <text evidence="1">The sequence shown here is derived from an EMBL/GenBank/DDBJ whole genome shotgun (WGS) entry which is preliminary data.</text>
</comment>
<keyword evidence="2" id="KW-1185">Reference proteome</keyword>
<dbReference type="EMBL" id="LXQA010286176">
    <property type="protein sequence ID" value="MCI40982.1"/>
    <property type="molecule type" value="Genomic_DNA"/>
</dbReference>
<feature type="non-terminal residue" evidence="1">
    <location>
        <position position="1"/>
    </location>
</feature>
<reference evidence="1 2" key="1">
    <citation type="journal article" date="2018" name="Front. Plant Sci.">
        <title>Red Clover (Trifolium pratense) and Zigzag Clover (T. medium) - A Picture of Genomic Similarities and Differences.</title>
        <authorList>
            <person name="Dluhosova J."/>
            <person name="Istvanek J."/>
            <person name="Nedelnik J."/>
            <person name="Repkova J."/>
        </authorList>
    </citation>
    <scope>NUCLEOTIDE SEQUENCE [LARGE SCALE GENOMIC DNA]</scope>
    <source>
        <strain evidence="2">cv. 10/8</strain>
        <tissue evidence="1">Leaf</tissue>
    </source>
</reference>
<dbReference type="Proteomes" id="UP000265520">
    <property type="component" value="Unassembled WGS sequence"/>
</dbReference>
<sequence length="45" mass="5157">FLPLARRTGAKGALRHDAEQVWRFFCHLRAAQARMACRASKWKGS</sequence>